<dbReference type="InterPro" id="IPR024078">
    <property type="entry name" value="LmbE-like_dom_sf"/>
</dbReference>
<proteinExistence type="predicted"/>
<dbReference type="RefSeq" id="WP_077340576.1">
    <property type="nucleotide sequence ID" value="NZ_CP019605.1"/>
</dbReference>
<dbReference type="GO" id="GO:0016137">
    <property type="term" value="P:glycoside metabolic process"/>
    <property type="evidence" value="ECO:0007669"/>
    <property type="project" value="UniProtKB-ARBA"/>
</dbReference>
<evidence type="ECO:0000313" key="3">
    <source>
        <dbReference type="Proteomes" id="UP000188324"/>
    </source>
</evidence>
<reference evidence="2 3" key="1">
    <citation type="journal article" date="2016" name="Int. J. Syst. Evol. Microbiol.">
        <title>Tessaracoccus flavus sp. nov., isolated from the drainage system of a lindane-producing factory.</title>
        <authorList>
            <person name="Kumari R."/>
            <person name="Singh P."/>
            <person name="Schumann P."/>
            <person name="Lal R."/>
        </authorList>
    </citation>
    <scope>NUCLEOTIDE SEQUENCE [LARGE SCALE GENOMIC DNA]</scope>
    <source>
        <strain evidence="2 3">RP1T</strain>
    </source>
</reference>
<gene>
    <name evidence="2" type="ORF">RPIT_03240</name>
</gene>
<organism evidence="2 3">
    <name type="scientific">Tessaracoccus flavus</name>
    <dbReference type="NCBI Taxonomy" id="1610493"/>
    <lineage>
        <taxon>Bacteria</taxon>
        <taxon>Bacillati</taxon>
        <taxon>Actinomycetota</taxon>
        <taxon>Actinomycetes</taxon>
        <taxon>Propionibacteriales</taxon>
        <taxon>Propionibacteriaceae</taxon>
        <taxon>Tessaracoccus</taxon>
    </lineage>
</organism>
<dbReference type="KEGG" id="tfl:RPIT_03240"/>
<dbReference type="Gene3D" id="2.60.40.1190">
    <property type="match status" value="1"/>
</dbReference>
<dbReference type="Proteomes" id="UP000188324">
    <property type="component" value="Chromosome"/>
</dbReference>
<dbReference type="AlphaFoldDB" id="A0A1Q2CCV8"/>
<dbReference type="OrthoDB" id="3913894at2"/>
<dbReference type="SUPFAM" id="SSF49344">
    <property type="entry name" value="CBD9-like"/>
    <property type="match status" value="1"/>
</dbReference>
<sequence>MTVKKRFLALGAIAALAFGFAVPATAEESLPTQPSSTTEVSPNKIDVMGIWAHPDDDASFTTPCGVWNDLYDVSCGVIMLTRGEGGSNSVGNEAGPDLGLRRENEDRASHYRSGTVDIYNIDAVDFFYNTSAALTEEVWGSERIQRQVVHVIRQTQPEILTGFSPSPAGHGNHQYAGRVIWEAAAMAADPSVFPEQLTGPHAVDPWTVKMITSGASTAGEGGVAGPECNAGFVPAPTNPFTVVGTWTGHNSPYVWLEGNLQGQEPGTPMTWAQVGREGNRGHPTQARTKLTEVWDPSCQRYGIAHSIVPFQPNGDPDNARDDAILFGSVIQDPGGFPLGSTYMIDVEDYFQAPGEPFELTVSSRSAAGTIAAGTVTLNLPEGWTYTVAEGQPAQFGPIRTYATSSQTFIVTPDAEADLARYRVSASFDNGNVTAYNDTRVELVAGVEGRFQRWGNYAEYEEWAAEFTWVAGRARAERQIGAGESITIPVVVSNRTAASQSGSVTIDTAAPLVVNPASASFTDLAPGGETTVELVVTHTDVADAGGRTVDVPITTTTDTTTSIESLRLYVVPTTVIPKAEVAPTVDGAADDAGYGPELNIGRRWEGRECQPDGTDCGTGSTVKLAWHGDDLYAVAYVVDDVASAAAPPERCFGHWLVDSVEFLLDPMSGSRDTSTTFKSGVMPFTDDPSGAAGQGVDGPCWSRDADNHQGFSSGPLAATVEGAPNAPGQQVAVDVTRTAEGLYAGGGYTVEVKLPLANLPAAVVSSLAPTGNQATNTVDPRYLGLNVTPYDSDVQTFIGKTRTAWSPFGSQQSEPYRWGHAYLAGYTAPATRPSEPVTARIPDTALKGVESPQSIYQSAVRGVTIAGLPATTGLSIDEVSLVDGTLNLDVTATEAGTVRAYVYLGNPGFTPVWVSSCVGDTDGFSACSPDDVTTPPWSPDMGGRLVAAEVKAVSMGAGSVTIDLGDADLAELVADGSVLISFESETGVNAWYYPVPTATTTPTEPTTPVFVPTAPYTKPGLHTINGREWRTTCEPYSQTERCRTEIWASVVKRTGNTVTIERGWAFNNLTYLPYMTRAQWATNPLGHTGQWTAADGTKWRTECDTPATGGNGCRTYRWTTVYNAVRSEKGGGYDFTQENKWVVNNIVMFKAN</sequence>
<dbReference type="EMBL" id="CP019605">
    <property type="protein sequence ID" value="AQP43949.1"/>
    <property type="molecule type" value="Genomic_DNA"/>
</dbReference>
<dbReference type="STRING" id="1610493.RPIT_03240"/>
<keyword evidence="1" id="KW-0862">Zinc</keyword>
<evidence type="ECO:0000313" key="2">
    <source>
        <dbReference type="EMBL" id="AQP43949.1"/>
    </source>
</evidence>
<dbReference type="InterPro" id="IPR003737">
    <property type="entry name" value="GlcNAc_PI_deacetylase-related"/>
</dbReference>
<accession>A0A1Q2CCV8</accession>
<name>A0A1Q2CCV8_9ACTN</name>
<dbReference type="Gene3D" id="3.40.50.10320">
    <property type="entry name" value="LmbE-like"/>
    <property type="match status" value="1"/>
</dbReference>
<evidence type="ECO:0000256" key="1">
    <source>
        <dbReference type="ARBA" id="ARBA00022833"/>
    </source>
</evidence>
<dbReference type="Pfam" id="PF02585">
    <property type="entry name" value="PIG-L"/>
    <property type="match status" value="1"/>
</dbReference>
<protein>
    <submittedName>
        <fullName evidence="2">Uncharacterized protein</fullName>
    </submittedName>
</protein>
<keyword evidence="3" id="KW-1185">Reference proteome</keyword>
<dbReference type="SUPFAM" id="SSF102588">
    <property type="entry name" value="LmbE-like"/>
    <property type="match status" value="1"/>
</dbReference>